<dbReference type="InterPro" id="IPR035906">
    <property type="entry name" value="MetI-like_sf"/>
</dbReference>
<evidence type="ECO:0000313" key="10">
    <source>
        <dbReference type="EMBL" id="ACZ09874.1"/>
    </source>
</evidence>
<dbReference type="PANTHER" id="PTHR30177:SF4">
    <property type="entry name" value="OSMOPROTECTANT IMPORT PERMEASE PROTEIN OSMW"/>
    <property type="match status" value="1"/>
</dbReference>
<feature type="transmembrane region" description="Helical" evidence="8">
    <location>
        <begin position="87"/>
        <end position="108"/>
    </location>
</feature>
<name>D1ANS0_SEBTE</name>
<gene>
    <name evidence="10" type="ordered locus">Sterm_3032</name>
</gene>
<dbReference type="SUPFAM" id="SSF161098">
    <property type="entry name" value="MetI-like"/>
    <property type="match status" value="1"/>
</dbReference>
<dbReference type="KEGG" id="str:Sterm_3032"/>
<dbReference type="InterPro" id="IPR000515">
    <property type="entry name" value="MetI-like"/>
</dbReference>
<comment type="similarity">
    <text evidence="8">Belongs to the binding-protein-dependent transport system permease family.</text>
</comment>
<dbReference type="Proteomes" id="UP000000845">
    <property type="component" value="Chromosome"/>
</dbReference>
<feature type="transmembrane region" description="Helical" evidence="8">
    <location>
        <begin position="140"/>
        <end position="166"/>
    </location>
</feature>
<dbReference type="CDD" id="cd13612">
    <property type="entry name" value="PBP2_ProWX"/>
    <property type="match status" value="1"/>
</dbReference>
<dbReference type="FunFam" id="1.10.3720.10:FF:000001">
    <property type="entry name" value="Glycine betaine ABC transporter, permease"/>
    <property type="match status" value="1"/>
</dbReference>
<dbReference type="RefSeq" id="WP_012862456.1">
    <property type="nucleotide sequence ID" value="NC_013517.1"/>
</dbReference>
<keyword evidence="4 8" id="KW-1133">Transmembrane helix</keyword>
<dbReference type="PROSITE" id="PS50928">
    <property type="entry name" value="ABC_TM1"/>
    <property type="match status" value="1"/>
</dbReference>
<sequence length="531" mass="59374">MGELKEYMASIFKEITENGPYYINLLIQHLKISVFSIVIAVILGITIGIYIFYNKKIRSLILGITNGIYTIPSIAVLGLLIPLVGIGFWNASVTLIIYGLLPVIRNTYTGLESTDKKIIEISEGMGATEFQTFKNIRLPLAMPIIISGIRTVVIMTISLAGIASFIGAGGLGQAIYRGINTNNSVLIVIGSLLIAILAIVLDYFLNVVEKKAFRKVNGYRELKAGQTKRTALILGTAAAAILVFTIFSKVYGPKPGGADGKIITIATKPSAEQLILGEMASLLIEKNTKIHVEKKFSIGGGTSNIHPAMVKGEVDMYPEYTGTSWLFVLKHEKALPKDEMYAQLKKEYEDKFNFEWLGLLGFNNTFTLSMKREEAEKNNIKTFSDLAKASNQYRFGAEFDFFEREDGYPGLKKVYGFDFKKLVELDINLKYKAMEGKEVDVINSFSTDSLIKKYDLVTLQDDKDYFPSYNAGFVIKKETLKKYPEIKPLIEKLNGMLDDETMTNLNYQVEVENKNPQDVARKFLEEKGLIK</sequence>
<dbReference type="STRING" id="526218.Sterm_3032"/>
<comment type="subcellular location">
    <subcellularLocation>
        <location evidence="8">Cell membrane</location>
        <topology evidence="8">Multi-pass membrane protein</topology>
    </subcellularLocation>
    <subcellularLocation>
        <location evidence="1">Membrane</location>
        <topology evidence="1">Multi-pass membrane protein</topology>
    </subcellularLocation>
</comment>
<dbReference type="eggNOG" id="COG1174">
    <property type="taxonomic scope" value="Bacteria"/>
</dbReference>
<dbReference type="InterPro" id="IPR007210">
    <property type="entry name" value="ABC_Gly_betaine_transp_sub-bd"/>
</dbReference>
<protein>
    <submittedName>
        <fullName evidence="10">Substrate-binding region of ABC-type glycine betaine transport system</fullName>
    </submittedName>
</protein>
<dbReference type="GO" id="GO:0043190">
    <property type="term" value="C:ATP-binding cassette (ABC) transporter complex"/>
    <property type="evidence" value="ECO:0007669"/>
    <property type="project" value="InterPro"/>
</dbReference>
<feature type="transmembrane region" description="Helical" evidence="8">
    <location>
        <begin position="32"/>
        <end position="53"/>
    </location>
</feature>
<dbReference type="InterPro" id="IPR051204">
    <property type="entry name" value="ABC_transp_perm/SBD"/>
</dbReference>
<comment type="similarity">
    <text evidence="6">In the C-terminal section; belongs to the OsmX family.</text>
</comment>
<evidence type="ECO:0000256" key="4">
    <source>
        <dbReference type="ARBA" id="ARBA00022989"/>
    </source>
</evidence>
<keyword evidence="5 8" id="KW-0472">Membrane</keyword>
<accession>D1ANS0</accession>
<evidence type="ECO:0000256" key="3">
    <source>
        <dbReference type="ARBA" id="ARBA00022692"/>
    </source>
</evidence>
<evidence type="ECO:0000256" key="6">
    <source>
        <dbReference type="ARBA" id="ARBA00035642"/>
    </source>
</evidence>
<proteinExistence type="inferred from homology"/>
<dbReference type="Pfam" id="PF00528">
    <property type="entry name" value="BPD_transp_1"/>
    <property type="match status" value="1"/>
</dbReference>
<dbReference type="eggNOG" id="COG1732">
    <property type="taxonomic scope" value="Bacteria"/>
</dbReference>
<evidence type="ECO:0000256" key="5">
    <source>
        <dbReference type="ARBA" id="ARBA00023136"/>
    </source>
</evidence>
<dbReference type="Pfam" id="PF04069">
    <property type="entry name" value="OpuAC"/>
    <property type="match status" value="1"/>
</dbReference>
<organism evidence="10 11">
    <name type="scientific">Sebaldella termitidis (strain ATCC 33386 / NCTC 11300)</name>
    <dbReference type="NCBI Taxonomy" id="526218"/>
    <lineage>
        <taxon>Bacteria</taxon>
        <taxon>Fusobacteriati</taxon>
        <taxon>Fusobacteriota</taxon>
        <taxon>Fusobacteriia</taxon>
        <taxon>Fusobacteriales</taxon>
        <taxon>Leptotrichiaceae</taxon>
        <taxon>Sebaldella</taxon>
    </lineage>
</organism>
<keyword evidence="11" id="KW-1185">Reference proteome</keyword>
<evidence type="ECO:0000256" key="8">
    <source>
        <dbReference type="RuleBase" id="RU363032"/>
    </source>
</evidence>
<dbReference type="Gene3D" id="3.40.190.10">
    <property type="entry name" value="Periplasmic binding protein-like II"/>
    <property type="match status" value="1"/>
</dbReference>
<feature type="transmembrane region" description="Helical" evidence="8">
    <location>
        <begin position="229"/>
        <end position="247"/>
    </location>
</feature>
<dbReference type="EMBL" id="CP001739">
    <property type="protein sequence ID" value="ACZ09874.1"/>
    <property type="molecule type" value="Genomic_DNA"/>
</dbReference>
<reference evidence="11" key="1">
    <citation type="submission" date="2009-09" db="EMBL/GenBank/DDBJ databases">
        <title>The complete chromosome of Sebaldella termitidis ATCC 33386.</title>
        <authorList>
            <consortium name="US DOE Joint Genome Institute (JGI-PGF)"/>
            <person name="Lucas S."/>
            <person name="Copeland A."/>
            <person name="Lapidus A."/>
            <person name="Glavina del Rio T."/>
            <person name="Dalin E."/>
            <person name="Tice H."/>
            <person name="Bruce D."/>
            <person name="Goodwin L."/>
            <person name="Pitluck S."/>
            <person name="Kyrpides N."/>
            <person name="Mavromatis K."/>
            <person name="Ivanova N."/>
            <person name="Mikhailova N."/>
            <person name="Sims D."/>
            <person name="Meincke L."/>
            <person name="Brettin T."/>
            <person name="Detter J.C."/>
            <person name="Han C."/>
            <person name="Larimer F."/>
            <person name="Land M."/>
            <person name="Hauser L."/>
            <person name="Markowitz V."/>
            <person name="Cheng J.F."/>
            <person name="Hugenholtz P."/>
            <person name="Woyke T."/>
            <person name="Wu D."/>
            <person name="Eisen J.A."/>
        </authorList>
    </citation>
    <scope>NUCLEOTIDE SEQUENCE [LARGE SCALE GENOMIC DNA]</scope>
    <source>
        <strain evidence="11">ATCC 33386 / NCTC 11300</strain>
    </source>
</reference>
<dbReference type="SUPFAM" id="SSF53850">
    <property type="entry name" value="Periplasmic binding protein-like II"/>
    <property type="match status" value="1"/>
</dbReference>
<feature type="transmembrane region" description="Helical" evidence="8">
    <location>
        <begin position="186"/>
        <end position="208"/>
    </location>
</feature>
<reference evidence="10 11" key="2">
    <citation type="journal article" date="2010" name="Stand. Genomic Sci.">
        <title>Complete genome sequence of Sebaldella termitidis type strain (NCTC 11300).</title>
        <authorList>
            <person name="Harmon-Smith M."/>
            <person name="Celia L."/>
            <person name="Chertkov O."/>
            <person name="Lapidus A."/>
            <person name="Copeland A."/>
            <person name="Glavina Del Rio T."/>
            <person name="Nolan M."/>
            <person name="Lucas S."/>
            <person name="Tice H."/>
            <person name="Cheng J.F."/>
            <person name="Han C."/>
            <person name="Detter J.C."/>
            <person name="Bruce D."/>
            <person name="Goodwin L."/>
            <person name="Pitluck S."/>
            <person name="Pati A."/>
            <person name="Liolios K."/>
            <person name="Ivanova N."/>
            <person name="Mavromatis K."/>
            <person name="Mikhailova N."/>
            <person name="Chen A."/>
            <person name="Palaniappan K."/>
            <person name="Land M."/>
            <person name="Hauser L."/>
            <person name="Chang Y.J."/>
            <person name="Jeffries C.D."/>
            <person name="Brettin T."/>
            <person name="Goker M."/>
            <person name="Beck B."/>
            <person name="Bristow J."/>
            <person name="Eisen J.A."/>
            <person name="Markowitz V."/>
            <person name="Hugenholtz P."/>
            <person name="Kyrpides N.C."/>
            <person name="Klenk H.P."/>
            <person name="Chen F."/>
        </authorList>
    </citation>
    <scope>NUCLEOTIDE SEQUENCE [LARGE SCALE GENOMIC DNA]</scope>
    <source>
        <strain evidence="11">ATCC 33386 / NCTC 11300</strain>
    </source>
</reference>
<feature type="transmembrane region" description="Helical" evidence="8">
    <location>
        <begin position="60"/>
        <end position="81"/>
    </location>
</feature>
<evidence type="ECO:0000256" key="2">
    <source>
        <dbReference type="ARBA" id="ARBA00022448"/>
    </source>
</evidence>
<comment type="similarity">
    <text evidence="7">In the N-terminal section; belongs to the binding-protein-dependent transport system permease family.</text>
</comment>
<feature type="domain" description="ABC transmembrane type-1" evidence="9">
    <location>
        <begin position="26"/>
        <end position="205"/>
    </location>
</feature>
<evidence type="ECO:0000256" key="7">
    <source>
        <dbReference type="ARBA" id="ARBA00035652"/>
    </source>
</evidence>
<dbReference type="GO" id="GO:0022857">
    <property type="term" value="F:transmembrane transporter activity"/>
    <property type="evidence" value="ECO:0007669"/>
    <property type="project" value="InterPro"/>
</dbReference>
<evidence type="ECO:0000259" key="9">
    <source>
        <dbReference type="PROSITE" id="PS50928"/>
    </source>
</evidence>
<evidence type="ECO:0000256" key="1">
    <source>
        <dbReference type="ARBA" id="ARBA00004141"/>
    </source>
</evidence>
<dbReference type="GO" id="GO:0031460">
    <property type="term" value="P:glycine betaine transport"/>
    <property type="evidence" value="ECO:0007669"/>
    <property type="project" value="TreeGrafter"/>
</dbReference>
<dbReference type="Gene3D" id="1.10.3720.10">
    <property type="entry name" value="MetI-like"/>
    <property type="match status" value="1"/>
</dbReference>
<keyword evidence="2 8" id="KW-0813">Transport</keyword>
<keyword evidence="3 8" id="KW-0812">Transmembrane</keyword>
<dbReference type="AlphaFoldDB" id="D1ANS0"/>
<dbReference type="Gene3D" id="3.40.190.120">
    <property type="entry name" value="Osmoprotection protein (prox), domain 2"/>
    <property type="match status" value="1"/>
</dbReference>
<evidence type="ECO:0000313" key="11">
    <source>
        <dbReference type="Proteomes" id="UP000000845"/>
    </source>
</evidence>
<dbReference type="PANTHER" id="PTHR30177">
    <property type="entry name" value="GLYCINE BETAINE/L-PROLINE TRANSPORT SYSTEM PERMEASE PROTEIN PROW"/>
    <property type="match status" value="1"/>
</dbReference>
<dbReference type="CDD" id="cd06261">
    <property type="entry name" value="TM_PBP2"/>
    <property type="match status" value="1"/>
</dbReference>
<dbReference type="HOGENOM" id="CLU_038355_0_0_0"/>